<organism evidence="6 7">
    <name type="scientific">Listeria cornellensis FSL F6-0969</name>
    <dbReference type="NCBI Taxonomy" id="1265820"/>
    <lineage>
        <taxon>Bacteria</taxon>
        <taxon>Bacillati</taxon>
        <taxon>Bacillota</taxon>
        <taxon>Bacilli</taxon>
        <taxon>Bacillales</taxon>
        <taxon>Listeriaceae</taxon>
        <taxon>Listeria</taxon>
    </lineage>
</organism>
<dbReference type="EMBL" id="AODE01000032">
    <property type="protein sequence ID" value="EUJ26324.1"/>
    <property type="molecule type" value="Genomic_DNA"/>
</dbReference>
<dbReference type="PROSITE" id="PS00600">
    <property type="entry name" value="AA_TRANSFER_CLASS_3"/>
    <property type="match status" value="1"/>
</dbReference>
<proteinExistence type="inferred from homology"/>
<dbReference type="PATRIC" id="fig|1265820.5.peg.2988"/>
<dbReference type="GO" id="GO:0042802">
    <property type="term" value="F:identical protein binding"/>
    <property type="evidence" value="ECO:0007669"/>
    <property type="project" value="TreeGrafter"/>
</dbReference>
<evidence type="ECO:0000256" key="3">
    <source>
        <dbReference type="ARBA" id="ARBA00022679"/>
    </source>
</evidence>
<evidence type="ECO:0000256" key="5">
    <source>
        <dbReference type="RuleBase" id="RU003560"/>
    </source>
</evidence>
<dbReference type="OrthoDB" id="9807885at2"/>
<comment type="similarity">
    <text evidence="5">Belongs to the class-III pyridoxal-phosphate-dependent aminotransferase family.</text>
</comment>
<dbReference type="InterPro" id="IPR049704">
    <property type="entry name" value="Aminotrans_3_PPA_site"/>
</dbReference>
<dbReference type="InterPro" id="IPR015421">
    <property type="entry name" value="PyrdxlP-dep_Trfase_major"/>
</dbReference>
<evidence type="ECO:0000313" key="6">
    <source>
        <dbReference type="EMBL" id="EUJ26324.1"/>
    </source>
</evidence>
<gene>
    <name evidence="6" type="ORF">PCORN_15106</name>
</gene>
<evidence type="ECO:0000256" key="4">
    <source>
        <dbReference type="ARBA" id="ARBA00022898"/>
    </source>
</evidence>
<dbReference type="RefSeq" id="WP_051999473.1">
    <property type="nucleotide sequence ID" value="NZ_AODE01000032.1"/>
</dbReference>
<keyword evidence="7" id="KW-1185">Reference proteome</keyword>
<accession>W7BGY9</accession>
<dbReference type="Gene3D" id="3.90.1150.10">
    <property type="entry name" value="Aspartate Aminotransferase, domain 1"/>
    <property type="match status" value="1"/>
</dbReference>
<keyword evidence="2 6" id="KW-0032">Aminotransferase</keyword>
<dbReference type="PIRSF" id="PIRSF000521">
    <property type="entry name" value="Transaminase_4ab_Lys_Orn"/>
    <property type="match status" value="1"/>
</dbReference>
<keyword evidence="3 6" id="KW-0808">Transferase</keyword>
<dbReference type="Pfam" id="PF00202">
    <property type="entry name" value="Aminotran_3"/>
    <property type="match status" value="1"/>
</dbReference>
<dbReference type="Gene3D" id="3.40.640.10">
    <property type="entry name" value="Type I PLP-dependent aspartate aminotransferase-like (Major domain)"/>
    <property type="match status" value="1"/>
</dbReference>
<sequence>MSAYNIPMGSVNQKPQTGIQVVRAVDSFLYDDKNQRYLDLCSGLWNNSFGYANELSQQLEADFKQVLQTGVPFLDIHSYGHPLYTAYAEKLLDFCNDGKYDFERVTYTNSGSESTELAVKYVKHLRGNRKLISFATGYHGTFFAGMNVSGLDEIVTEDYHSKATECTFLQVPKSEAEEAAIFEYVRQNHHDIGGFFLEPVIGSGGVYPFSPTFLNTLLELLRKYDIISVFDEVATGFYRTGSRFYYHNLDSNPDLLLLSKAINNGAIPFGAVVMSHKVSRYLQNSDVHVEHFSTQNGNLLGVQSALTTLEYILENEELLQTQVNTIEKTILDLFSDGRTKIHGKGAMYSIEINDLAKVIRIWNELRENGILVYYYSAGQEQSGLTLFPILLTTQRTMEKSMKFIRQKL</sequence>
<dbReference type="InterPro" id="IPR015422">
    <property type="entry name" value="PyrdxlP-dep_Trfase_small"/>
</dbReference>
<evidence type="ECO:0000313" key="7">
    <source>
        <dbReference type="Proteomes" id="UP000019254"/>
    </source>
</evidence>
<dbReference type="InterPro" id="IPR015424">
    <property type="entry name" value="PyrdxlP-dep_Trfase"/>
</dbReference>
<comment type="cofactor">
    <cofactor evidence="1">
        <name>pyridoxal 5'-phosphate</name>
        <dbReference type="ChEBI" id="CHEBI:597326"/>
    </cofactor>
</comment>
<dbReference type="SUPFAM" id="SSF53383">
    <property type="entry name" value="PLP-dependent transferases"/>
    <property type="match status" value="1"/>
</dbReference>
<name>W7BGY9_9LIST</name>
<dbReference type="STRING" id="1265820.PCORN_15106"/>
<dbReference type="PANTHER" id="PTHR11986:SF79">
    <property type="entry name" value="ACETYLORNITHINE AMINOTRANSFERASE, MITOCHONDRIAL"/>
    <property type="match status" value="1"/>
</dbReference>
<dbReference type="GO" id="GO:0030170">
    <property type="term" value="F:pyridoxal phosphate binding"/>
    <property type="evidence" value="ECO:0007669"/>
    <property type="project" value="InterPro"/>
</dbReference>
<dbReference type="Proteomes" id="UP000019254">
    <property type="component" value="Unassembled WGS sequence"/>
</dbReference>
<comment type="caution">
    <text evidence="6">The sequence shown here is derived from an EMBL/GenBank/DDBJ whole genome shotgun (WGS) entry which is preliminary data.</text>
</comment>
<protein>
    <submittedName>
        <fullName evidence="6">Aminotransferase</fullName>
    </submittedName>
</protein>
<dbReference type="PANTHER" id="PTHR11986">
    <property type="entry name" value="AMINOTRANSFERASE CLASS III"/>
    <property type="match status" value="1"/>
</dbReference>
<dbReference type="GO" id="GO:0008483">
    <property type="term" value="F:transaminase activity"/>
    <property type="evidence" value="ECO:0007669"/>
    <property type="project" value="UniProtKB-KW"/>
</dbReference>
<dbReference type="InterPro" id="IPR050103">
    <property type="entry name" value="Class-III_PLP-dep_AT"/>
</dbReference>
<dbReference type="AlphaFoldDB" id="W7BGY9"/>
<evidence type="ECO:0000256" key="2">
    <source>
        <dbReference type="ARBA" id="ARBA00022576"/>
    </source>
</evidence>
<reference evidence="6 7" key="1">
    <citation type="journal article" date="2014" name="Int. J. Syst. Evol. Microbiol.">
        <title>Listeria floridensis sp. nov., Listeria aquatica sp. nov., Listeria cornellensis sp. nov., Listeria riparia sp. nov. and Listeria grandensis sp. nov., from agricultural and natural environments.</title>
        <authorList>
            <person name="den Bakker H.C."/>
            <person name="Warchocki S."/>
            <person name="Wright E.M."/>
            <person name="Allred A.F."/>
            <person name="Ahlstrom C."/>
            <person name="Manuel C.S."/>
            <person name="Stasiewicz M.J."/>
            <person name="Burrell A."/>
            <person name="Roof S."/>
            <person name="Strawn L."/>
            <person name="Fortes E.D."/>
            <person name="Nightingale K.K."/>
            <person name="Kephart D."/>
            <person name="Wiedmann M."/>
        </authorList>
    </citation>
    <scope>NUCLEOTIDE SEQUENCE [LARGE SCALE GENOMIC DNA]</scope>
    <source>
        <strain evidence="7">FSL F6-969</strain>
    </source>
</reference>
<evidence type="ECO:0000256" key="1">
    <source>
        <dbReference type="ARBA" id="ARBA00001933"/>
    </source>
</evidence>
<keyword evidence="4 5" id="KW-0663">Pyridoxal phosphate</keyword>
<dbReference type="InterPro" id="IPR005814">
    <property type="entry name" value="Aminotrans_3"/>
</dbReference>